<organism evidence="2 3">
    <name type="scientific">Tritrichomonas musculus</name>
    <dbReference type="NCBI Taxonomy" id="1915356"/>
    <lineage>
        <taxon>Eukaryota</taxon>
        <taxon>Metamonada</taxon>
        <taxon>Parabasalia</taxon>
        <taxon>Tritrichomonadida</taxon>
        <taxon>Tritrichomonadidae</taxon>
        <taxon>Tritrichomonas</taxon>
    </lineage>
</organism>
<protein>
    <submittedName>
        <fullName evidence="2">Uncharacterized protein</fullName>
    </submittedName>
</protein>
<dbReference type="Proteomes" id="UP001470230">
    <property type="component" value="Unassembled WGS sequence"/>
</dbReference>
<gene>
    <name evidence="2" type="ORF">M9Y10_007325</name>
</gene>
<accession>A0ABR2J123</accession>
<keyword evidence="1" id="KW-1133">Transmembrane helix</keyword>
<keyword evidence="1" id="KW-0812">Transmembrane</keyword>
<keyword evidence="3" id="KW-1185">Reference proteome</keyword>
<evidence type="ECO:0000313" key="3">
    <source>
        <dbReference type="Proteomes" id="UP001470230"/>
    </source>
</evidence>
<evidence type="ECO:0000313" key="2">
    <source>
        <dbReference type="EMBL" id="KAK8871591.1"/>
    </source>
</evidence>
<sequence>MKSVPMSISLVNTNIVTHTYIMGSYAETNVQPFVARYFPYVIANLSPSYLPLMLPIDKEIVKKHLSQEQLIGLVCGSTAVFFLILAIIILSIQKRSQQYSADLSDIYYFSDDEDEEIMKRKNEETNADYEASTIDFIEDDISHIFV</sequence>
<proteinExistence type="predicted"/>
<comment type="caution">
    <text evidence="2">The sequence shown here is derived from an EMBL/GenBank/DDBJ whole genome shotgun (WGS) entry which is preliminary data.</text>
</comment>
<name>A0ABR2J123_9EUKA</name>
<evidence type="ECO:0000256" key="1">
    <source>
        <dbReference type="SAM" id="Phobius"/>
    </source>
</evidence>
<keyword evidence="1" id="KW-0472">Membrane</keyword>
<feature type="transmembrane region" description="Helical" evidence="1">
    <location>
        <begin position="70"/>
        <end position="92"/>
    </location>
</feature>
<reference evidence="2 3" key="1">
    <citation type="submission" date="2024-04" db="EMBL/GenBank/DDBJ databases">
        <title>Tritrichomonas musculus Genome.</title>
        <authorList>
            <person name="Alves-Ferreira E."/>
            <person name="Grigg M."/>
            <person name="Lorenzi H."/>
            <person name="Galac M."/>
        </authorList>
    </citation>
    <scope>NUCLEOTIDE SEQUENCE [LARGE SCALE GENOMIC DNA]</scope>
    <source>
        <strain evidence="2 3">EAF2021</strain>
    </source>
</reference>
<dbReference type="EMBL" id="JAPFFF010000013">
    <property type="protein sequence ID" value="KAK8871591.1"/>
    <property type="molecule type" value="Genomic_DNA"/>
</dbReference>